<dbReference type="AlphaFoldDB" id="A0A9Q0DNN8"/>
<dbReference type="EMBL" id="JANIIK010000114">
    <property type="protein sequence ID" value="KAJ3590793.1"/>
    <property type="molecule type" value="Genomic_DNA"/>
</dbReference>
<accession>A0A9Q0DNN8</accession>
<reference evidence="1" key="1">
    <citation type="submission" date="2022-07" db="EMBL/GenBank/DDBJ databases">
        <title>Chromosome-level genome of Muraenolepis orangiensis.</title>
        <authorList>
            <person name="Kim J."/>
        </authorList>
    </citation>
    <scope>NUCLEOTIDE SEQUENCE</scope>
    <source>
        <strain evidence="1">KU_S4_2022</strain>
        <tissue evidence="1">Muscle</tissue>
    </source>
</reference>
<dbReference type="Proteomes" id="UP001148018">
    <property type="component" value="Unassembled WGS sequence"/>
</dbReference>
<gene>
    <name evidence="1" type="ORF">NHX12_008741</name>
</gene>
<evidence type="ECO:0000313" key="2">
    <source>
        <dbReference type="Proteomes" id="UP001148018"/>
    </source>
</evidence>
<name>A0A9Q0DNN8_9TELE</name>
<proteinExistence type="predicted"/>
<sequence>MVGIPSSQRDFFVRVSYATTLPPPGPSGGVGGGEGDVRLAVVAVETQAMSTLPAPRNGVAIDSRPLCFEVQGKYRHSDLGSPLEQESSEWVHRRGLLYKGRGVMYDPPPQGGTMCPCAPPPRPPRGRFVVGQSVELPGWVPGHRLQPPPPAMERCPTASLRLPRVQLTFDL</sequence>
<keyword evidence="2" id="KW-1185">Reference proteome</keyword>
<organism evidence="1 2">
    <name type="scientific">Muraenolepis orangiensis</name>
    <name type="common">Patagonian moray cod</name>
    <dbReference type="NCBI Taxonomy" id="630683"/>
    <lineage>
        <taxon>Eukaryota</taxon>
        <taxon>Metazoa</taxon>
        <taxon>Chordata</taxon>
        <taxon>Craniata</taxon>
        <taxon>Vertebrata</taxon>
        <taxon>Euteleostomi</taxon>
        <taxon>Actinopterygii</taxon>
        <taxon>Neopterygii</taxon>
        <taxon>Teleostei</taxon>
        <taxon>Neoteleostei</taxon>
        <taxon>Acanthomorphata</taxon>
        <taxon>Zeiogadaria</taxon>
        <taxon>Gadariae</taxon>
        <taxon>Gadiformes</taxon>
        <taxon>Muraenolepidoidei</taxon>
        <taxon>Muraenolepididae</taxon>
        <taxon>Muraenolepis</taxon>
    </lineage>
</organism>
<protein>
    <submittedName>
        <fullName evidence="1">Uncharacterized protein</fullName>
    </submittedName>
</protein>
<comment type="caution">
    <text evidence="1">The sequence shown here is derived from an EMBL/GenBank/DDBJ whole genome shotgun (WGS) entry which is preliminary data.</text>
</comment>
<evidence type="ECO:0000313" key="1">
    <source>
        <dbReference type="EMBL" id="KAJ3590793.1"/>
    </source>
</evidence>